<dbReference type="EMBL" id="BAEH01000106">
    <property type="protein sequence ID" value="GAB20207.1"/>
    <property type="molecule type" value="Genomic_DNA"/>
</dbReference>
<dbReference type="Proteomes" id="UP000035034">
    <property type="component" value="Unassembled WGS sequence"/>
</dbReference>
<comment type="caution">
    <text evidence="1">The sequence shown here is derived from an EMBL/GenBank/DDBJ whole genome shotgun (WGS) entry which is preliminary data.</text>
</comment>
<gene>
    <name evidence="1" type="ORF">GOEFS_106_01050</name>
</gene>
<reference evidence="1 2" key="1">
    <citation type="submission" date="2011-12" db="EMBL/GenBank/DDBJ databases">
        <title>Whole genome shotgun sequence of Gordonia effusa NBRC 100432.</title>
        <authorList>
            <person name="Yoshida I."/>
            <person name="Takarada H."/>
            <person name="Hosoyama A."/>
            <person name="Tsuchikane K."/>
            <person name="Katsumata H."/>
            <person name="Yamazaki S."/>
            <person name="Fujita N."/>
        </authorList>
    </citation>
    <scope>NUCLEOTIDE SEQUENCE [LARGE SCALE GENOMIC DNA]</scope>
    <source>
        <strain evidence="1 2">NBRC 100432</strain>
    </source>
</reference>
<proteinExistence type="predicted"/>
<dbReference type="eggNOG" id="ENOG5033EY7">
    <property type="taxonomic scope" value="Bacteria"/>
</dbReference>
<dbReference type="OrthoDB" id="7573292at2"/>
<evidence type="ECO:0000313" key="2">
    <source>
        <dbReference type="Proteomes" id="UP000035034"/>
    </source>
</evidence>
<sequence length="80" mass="8624">MSNNAKSRSINCVHCGGTSAEPGFMEDRGEGSSGYVRWIAGPLERGIFGGAKRVGRQRRVIEAWRCTGCGNLHLFAAEPV</sequence>
<accession>H0R556</accession>
<dbReference type="AlphaFoldDB" id="H0R556"/>
<protein>
    <submittedName>
        <fullName evidence="1">Uncharacterized protein</fullName>
    </submittedName>
</protein>
<evidence type="ECO:0000313" key="1">
    <source>
        <dbReference type="EMBL" id="GAB20207.1"/>
    </source>
</evidence>
<organism evidence="1 2">
    <name type="scientific">Gordonia effusa NBRC 100432</name>
    <dbReference type="NCBI Taxonomy" id="1077974"/>
    <lineage>
        <taxon>Bacteria</taxon>
        <taxon>Bacillati</taxon>
        <taxon>Actinomycetota</taxon>
        <taxon>Actinomycetes</taxon>
        <taxon>Mycobacteriales</taxon>
        <taxon>Gordoniaceae</taxon>
        <taxon>Gordonia</taxon>
    </lineage>
</organism>
<name>H0R556_9ACTN</name>
<keyword evidence="2" id="KW-1185">Reference proteome</keyword>